<evidence type="ECO:0000313" key="9">
    <source>
        <dbReference type="Proteomes" id="UP000029665"/>
    </source>
</evidence>
<feature type="binding site" evidence="4">
    <location>
        <position position="274"/>
    </location>
    <ligand>
        <name>CoA</name>
        <dbReference type="ChEBI" id="CHEBI:57287"/>
    </ligand>
</feature>
<dbReference type="HOGENOM" id="CLU_008065_0_1_1"/>
<dbReference type="PANTHER" id="PTHR43323">
    <property type="entry name" value="3-HYDROXY-3-METHYLGLUTARYL COENZYME A SYNTHASE"/>
    <property type="match status" value="1"/>
</dbReference>
<dbReference type="OMA" id="DDAYNWI"/>
<name>A0A060SM88_PYCCI</name>
<sequence>MTVPLNASTSQDVEALPRPKDVGVLAMEMYFPRRCISEEELEEFDNVPKGKYTIGLGQKYMACCDDREDINSFALTAVISLIEKYNIDPKSIGRIDVGTETIIDKSKSTKTHLMDFFADAGNTDIEGVDSKNACYGSTAALFNAVNWVESSSWDGRNAIVVGGDIAIYAEGSGRPTGGAGAFAMLIGPNAPLVVEPIHGSHMANTYDFYKPKLDSEYPEVDGPLSISAYISAIDASYAAYRAKHAKAKKLAGQSGPAFSLADVDYPVFHSPYGKMVQKAHARLVYNDFLSNPNAPKYANVPDRDALLAQPYKATLTDKNLEKTFIGIAKSEFESTVEKSMRVAWRCGNMYTASLYGGLASLLSTVEPAELRGKRISMFAYGSGLASSFYTIKVKGDTSEIREKMDLLARLDAMKVVPCQEYVDALALREKNHNAGSYTPTGSLDNIWPGAYYLESIDAKYRRFYARAPKA</sequence>
<comment type="caution">
    <text evidence="8">The sequence shown here is derived from an EMBL/GenBank/DDBJ whole genome shotgun (WGS) entry which is preliminary data.</text>
</comment>
<dbReference type="InterPro" id="IPR010122">
    <property type="entry name" value="HMG_CoA_synthase_euk"/>
</dbReference>
<dbReference type="Pfam" id="PF08540">
    <property type="entry name" value="HMG_CoA_synt_C"/>
    <property type="match status" value="1"/>
</dbReference>
<dbReference type="Pfam" id="PF01154">
    <property type="entry name" value="HMG_CoA_synt_N"/>
    <property type="match status" value="1"/>
</dbReference>
<feature type="active site" description="Acyl-thioester intermediate" evidence="3">
    <location>
        <position position="134"/>
    </location>
</feature>
<keyword evidence="9" id="KW-1185">Reference proteome</keyword>
<dbReference type="STRING" id="5643.A0A060SM88"/>
<dbReference type="CDD" id="cd00827">
    <property type="entry name" value="init_cond_enzymes"/>
    <property type="match status" value="1"/>
</dbReference>
<feature type="active site" description="Proton donor/acceptor" evidence="3">
    <location>
        <position position="269"/>
    </location>
</feature>
<organism evidence="8 9">
    <name type="scientific">Pycnoporus cinnabarinus</name>
    <name type="common">Cinnabar-red polypore</name>
    <name type="synonym">Trametes cinnabarina</name>
    <dbReference type="NCBI Taxonomy" id="5643"/>
    <lineage>
        <taxon>Eukaryota</taxon>
        <taxon>Fungi</taxon>
        <taxon>Dikarya</taxon>
        <taxon>Basidiomycota</taxon>
        <taxon>Agaricomycotina</taxon>
        <taxon>Agaricomycetes</taxon>
        <taxon>Polyporales</taxon>
        <taxon>Polyporaceae</taxon>
        <taxon>Trametes</taxon>
    </lineage>
</organism>
<evidence type="ECO:0000313" key="8">
    <source>
        <dbReference type="EMBL" id="CDO73319.1"/>
    </source>
</evidence>
<feature type="domain" description="Hydroxymethylglutaryl-coenzyme A synthase N-terminal" evidence="6">
    <location>
        <begin position="18"/>
        <end position="191"/>
    </location>
</feature>
<dbReference type="EMBL" id="CCBP010000120">
    <property type="protein sequence ID" value="CDO73319.1"/>
    <property type="molecule type" value="Genomic_DNA"/>
</dbReference>
<reference evidence="8" key="1">
    <citation type="submission" date="2014-01" db="EMBL/GenBank/DDBJ databases">
        <title>The genome of the white-rot fungus Pycnoporus cinnabarinus: a basidiomycete model with a versatile arsenal for lignocellulosic biomass breakdown.</title>
        <authorList>
            <person name="Levasseur A."/>
            <person name="Lomascolo A."/>
            <person name="Ruiz-Duenas F.J."/>
            <person name="Uzan E."/>
            <person name="Piumi F."/>
            <person name="Kues U."/>
            <person name="Ram A.F.J."/>
            <person name="Murat C."/>
            <person name="Haon M."/>
            <person name="Benoit I."/>
            <person name="Arfi Y."/>
            <person name="Chevret D."/>
            <person name="Drula E."/>
            <person name="Kwon M.J."/>
            <person name="Gouret P."/>
            <person name="Lesage-Meessen L."/>
            <person name="Lombard V."/>
            <person name="Mariette J."/>
            <person name="Noirot C."/>
            <person name="Park J."/>
            <person name="Patyshakuliyeva A."/>
            <person name="Wieneger R.A.B."/>
            <person name="Wosten H.A.B."/>
            <person name="Martin F."/>
            <person name="Coutinho P.M."/>
            <person name="de Vries R."/>
            <person name="Martinez A.T."/>
            <person name="Klopp C."/>
            <person name="Pontarotti P."/>
            <person name="Henrissat B."/>
            <person name="Record E."/>
        </authorList>
    </citation>
    <scope>NUCLEOTIDE SEQUENCE [LARGE SCALE GENOMIC DNA]</scope>
    <source>
        <strain evidence="8">BRFM137</strain>
    </source>
</reference>
<evidence type="ECO:0000256" key="3">
    <source>
        <dbReference type="PIRSR" id="PIRSR610122-1"/>
    </source>
</evidence>
<protein>
    <recommendedName>
        <fullName evidence="5">Hydroxymethylglutaryl-CoA synthase</fullName>
        <shortName evidence="5">HMG-CoA synthase</shortName>
        <ecNumber evidence="5">2.3.3.10</ecNumber>
    </recommendedName>
    <alternativeName>
        <fullName evidence="5">3-hydroxy-3-methylglutaryl coenzyme A synthase</fullName>
    </alternativeName>
</protein>
<dbReference type="SUPFAM" id="SSF53901">
    <property type="entry name" value="Thiolase-like"/>
    <property type="match status" value="2"/>
</dbReference>
<dbReference type="GO" id="GO:0006696">
    <property type="term" value="P:ergosterol biosynthetic process"/>
    <property type="evidence" value="ECO:0007669"/>
    <property type="project" value="TreeGrafter"/>
</dbReference>
<evidence type="ECO:0000259" key="7">
    <source>
        <dbReference type="Pfam" id="PF08540"/>
    </source>
</evidence>
<evidence type="ECO:0000256" key="4">
    <source>
        <dbReference type="PIRSR" id="PIRSR610122-2"/>
    </source>
</evidence>
<dbReference type="EC" id="2.3.3.10" evidence="5"/>
<dbReference type="Proteomes" id="UP000029665">
    <property type="component" value="Unassembled WGS sequence"/>
</dbReference>
<dbReference type="PANTHER" id="PTHR43323:SF2">
    <property type="entry name" value="HYDROXYMETHYLGLUTARYL-COA SYNTHASE"/>
    <property type="match status" value="1"/>
</dbReference>
<feature type="active site" description="Proton donor/acceptor" evidence="3">
    <location>
        <position position="100"/>
    </location>
</feature>
<dbReference type="InterPro" id="IPR013746">
    <property type="entry name" value="HMG_CoA_synt_C_dom"/>
</dbReference>
<keyword evidence="2 5" id="KW-0808">Transferase</keyword>
<feature type="domain" description="Hydroxymethylglutaryl-coenzyme A synthase C-terminal" evidence="7">
    <location>
        <begin position="195"/>
        <end position="466"/>
    </location>
</feature>
<dbReference type="FunFam" id="3.40.47.10:FF:000008">
    <property type="entry name" value="3-hydroxy-3-methylglutaryl coenzyme A synthase"/>
    <property type="match status" value="1"/>
</dbReference>
<dbReference type="InterPro" id="IPR013528">
    <property type="entry name" value="HMG_CoA_synth_N"/>
</dbReference>
<comment type="function">
    <text evidence="5">Catalyzes the condensation of acetyl-CoA with acetoacetyl-CoA to form HMG-CoA.</text>
</comment>
<dbReference type="GO" id="GO:0004421">
    <property type="term" value="F:hydroxymethylglutaryl-CoA synthase activity"/>
    <property type="evidence" value="ECO:0007669"/>
    <property type="project" value="UniProtKB-EC"/>
</dbReference>
<dbReference type="GO" id="GO:0010142">
    <property type="term" value="P:farnesyl diphosphate biosynthetic process, mevalonate pathway"/>
    <property type="evidence" value="ECO:0007669"/>
    <property type="project" value="InterPro"/>
</dbReference>
<dbReference type="OrthoDB" id="1269963at2759"/>
<proteinExistence type="inferred from homology"/>
<dbReference type="GO" id="GO:0006084">
    <property type="term" value="P:acetyl-CoA metabolic process"/>
    <property type="evidence" value="ECO:0007669"/>
    <property type="project" value="InterPro"/>
</dbReference>
<dbReference type="NCBIfam" id="TIGR01833">
    <property type="entry name" value="HMG-CoA-S_euk"/>
    <property type="match status" value="1"/>
</dbReference>
<comment type="similarity">
    <text evidence="1 5">Belongs to the thiolase-like superfamily. HMG-CoA synthase family.</text>
</comment>
<comment type="catalytic activity">
    <reaction evidence="5">
        <text>acetoacetyl-CoA + acetyl-CoA + H2O = (3S)-3-hydroxy-3-methylglutaryl-CoA + CoA + H(+)</text>
        <dbReference type="Rhea" id="RHEA:10188"/>
        <dbReference type="ChEBI" id="CHEBI:15377"/>
        <dbReference type="ChEBI" id="CHEBI:15378"/>
        <dbReference type="ChEBI" id="CHEBI:43074"/>
        <dbReference type="ChEBI" id="CHEBI:57286"/>
        <dbReference type="ChEBI" id="CHEBI:57287"/>
        <dbReference type="ChEBI" id="CHEBI:57288"/>
        <dbReference type="EC" id="2.3.3.10"/>
    </reaction>
</comment>
<accession>A0A060SM88</accession>
<evidence type="ECO:0000256" key="2">
    <source>
        <dbReference type="ARBA" id="ARBA00022679"/>
    </source>
</evidence>
<evidence type="ECO:0000256" key="1">
    <source>
        <dbReference type="ARBA" id="ARBA00007061"/>
    </source>
</evidence>
<gene>
    <name evidence="8" type="ORF">BN946_scf185008.g81</name>
</gene>
<dbReference type="InterPro" id="IPR016039">
    <property type="entry name" value="Thiolase-like"/>
</dbReference>
<dbReference type="AlphaFoldDB" id="A0A060SM88"/>
<feature type="binding site" evidence="4">
    <location>
        <position position="278"/>
    </location>
    <ligand>
        <name>CoA</name>
        <dbReference type="ChEBI" id="CHEBI:57287"/>
    </ligand>
</feature>
<evidence type="ECO:0000256" key="5">
    <source>
        <dbReference type="RuleBase" id="RU364071"/>
    </source>
</evidence>
<evidence type="ECO:0000259" key="6">
    <source>
        <dbReference type="Pfam" id="PF01154"/>
    </source>
</evidence>
<feature type="binding site" evidence="4">
    <location>
        <position position="225"/>
    </location>
    <ligand>
        <name>CoA</name>
        <dbReference type="ChEBI" id="CHEBI:57287"/>
    </ligand>
</feature>
<dbReference type="Gene3D" id="3.40.47.10">
    <property type="match status" value="1"/>
</dbReference>